<evidence type="ECO:0000259" key="1">
    <source>
        <dbReference type="Pfam" id="PF07727"/>
    </source>
</evidence>
<gene>
    <name evidence="3" type="ORF">Pfra01_002111400</name>
</gene>
<dbReference type="PANTHER" id="PTHR11439">
    <property type="entry name" value="GAG-POL-RELATED RETROTRANSPOSON"/>
    <property type="match status" value="1"/>
</dbReference>
<proteinExistence type="predicted"/>
<reference evidence="3" key="1">
    <citation type="submission" date="2023-04" db="EMBL/GenBank/DDBJ databases">
        <title>Phytophthora fragariaefolia NBRC 109709.</title>
        <authorList>
            <person name="Ichikawa N."/>
            <person name="Sato H."/>
            <person name="Tonouchi N."/>
        </authorList>
    </citation>
    <scope>NUCLEOTIDE SEQUENCE</scope>
    <source>
        <strain evidence="3">NBRC 109709</strain>
    </source>
</reference>
<dbReference type="Proteomes" id="UP001165121">
    <property type="component" value="Unassembled WGS sequence"/>
</dbReference>
<accession>A0A9W6Y468</accession>
<name>A0A9W6Y468_9STRA</name>
<evidence type="ECO:0000313" key="3">
    <source>
        <dbReference type="EMBL" id="GMF51861.1"/>
    </source>
</evidence>
<dbReference type="AlphaFoldDB" id="A0A9W6Y468"/>
<dbReference type="SUPFAM" id="SSF56672">
    <property type="entry name" value="DNA/RNA polymerases"/>
    <property type="match status" value="1"/>
</dbReference>
<feature type="domain" description="GAG-pre-integrase" evidence="2">
    <location>
        <begin position="648"/>
        <end position="721"/>
    </location>
</feature>
<dbReference type="Pfam" id="PF14223">
    <property type="entry name" value="Retrotran_gag_2"/>
    <property type="match status" value="1"/>
</dbReference>
<dbReference type="InterPro" id="IPR025724">
    <property type="entry name" value="GAG-pre-integrase_dom"/>
</dbReference>
<protein>
    <submittedName>
        <fullName evidence="3">Unnamed protein product</fullName>
    </submittedName>
</protein>
<keyword evidence="4" id="KW-1185">Reference proteome</keyword>
<comment type="caution">
    <text evidence="3">The sequence shown here is derived from an EMBL/GenBank/DDBJ whole genome shotgun (WGS) entry which is preliminary data.</text>
</comment>
<dbReference type="OrthoDB" id="124616at2759"/>
<sequence>MDWEVEQMDVKTAFLNGYLDEEIYMEQPVGYVQRGKEHHVCVLRKSLYGLKQAPRVWYYTFYEVMIAERFIRFVKDHCVFITTRGSEICIISVCVDDLLVIGTKSFVAEIKEILKRRFQMTDLDRVSYLLGWHIERRRSERIIFVHQEKYATKVLDRFGLAQCRPVRSPEETSRKLSESDCPTIDAEKQEMEEFPYREVVGSFMYLMMGTLPDLANFVRQVSRYLHNPGPHHWNYVVRGLKYLNGTRDYGITLGARDVTNATLAHALSAYSDADYANTQICFRLCNVPVIPNTLSGRAVAAALASASTTLSTAAITTASSAPPATLPGAVASVQMAAVTGVATSTMMTSLMGGFAFTNVTNSGVPPRIVSSVVPSVACGQGSCYFAAASGAPVAIVPHIRQGTGVPGIKDISNKPPVMKSSFGLYAVQLQTYLTRLGLWGIIDGSDVRPLFDVNRQAEFDARDNTTREAILRGVPEGDAEMICHERSAREMWIRFENKQTKREFANYIFAREQLYSNKYTREMNMSDWIREMQLHRRELSHYGKVISDEEFAEILLANVTRTHREVVRQFARHYAAFALPGAPQMTPNAGQGMNALLAEEDLDEKVGEEVPRTSISSAKKTSNNQTKQGIVRRVRVVGIVANLVTSGYIVLIQKSAESSNSLTTTPTELEKWHMRFAHLNYAALHRMATHGAAVGLEELCNATDCLSIHDGKCWTCIASKQKCMSYKRTLTRPATEPYQKLMSDFGPVGIQTYDGYEHFQLIQDKAARYVWGFLVKTKGDAKTVVIDHLK</sequence>
<evidence type="ECO:0000259" key="2">
    <source>
        <dbReference type="Pfam" id="PF13976"/>
    </source>
</evidence>
<evidence type="ECO:0000313" key="4">
    <source>
        <dbReference type="Proteomes" id="UP001165121"/>
    </source>
</evidence>
<dbReference type="EMBL" id="BSXT01002963">
    <property type="protein sequence ID" value="GMF51861.1"/>
    <property type="molecule type" value="Genomic_DNA"/>
</dbReference>
<dbReference type="InterPro" id="IPR013103">
    <property type="entry name" value="RVT_2"/>
</dbReference>
<feature type="domain" description="Reverse transcriptase Ty1/copia-type" evidence="1">
    <location>
        <begin position="2"/>
        <end position="169"/>
    </location>
</feature>
<dbReference type="Pfam" id="PF13976">
    <property type="entry name" value="gag_pre-integrs"/>
    <property type="match status" value="1"/>
</dbReference>
<organism evidence="3 4">
    <name type="scientific">Phytophthora fragariaefolia</name>
    <dbReference type="NCBI Taxonomy" id="1490495"/>
    <lineage>
        <taxon>Eukaryota</taxon>
        <taxon>Sar</taxon>
        <taxon>Stramenopiles</taxon>
        <taxon>Oomycota</taxon>
        <taxon>Peronosporomycetes</taxon>
        <taxon>Peronosporales</taxon>
        <taxon>Peronosporaceae</taxon>
        <taxon>Phytophthora</taxon>
    </lineage>
</organism>
<dbReference type="InterPro" id="IPR043502">
    <property type="entry name" value="DNA/RNA_pol_sf"/>
</dbReference>
<dbReference type="Pfam" id="PF07727">
    <property type="entry name" value="RVT_2"/>
    <property type="match status" value="1"/>
</dbReference>